<evidence type="ECO:0000313" key="2">
    <source>
        <dbReference type="EMBL" id="KAJ7764563.1"/>
    </source>
</evidence>
<name>A0AAD7JHI1_9AGAR</name>
<proteinExistence type="predicted"/>
<feature type="region of interest" description="Disordered" evidence="1">
    <location>
        <begin position="309"/>
        <end position="336"/>
    </location>
</feature>
<protein>
    <submittedName>
        <fullName evidence="2">Uncharacterized protein</fullName>
    </submittedName>
</protein>
<comment type="caution">
    <text evidence="2">The sequence shown here is derived from an EMBL/GenBank/DDBJ whole genome shotgun (WGS) entry which is preliminary data.</text>
</comment>
<evidence type="ECO:0000313" key="3">
    <source>
        <dbReference type="Proteomes" id="UP001215280"/>
    </source>
</evidence>
<gene>
    <name evidence="2" type="ORF">DFH07DRAFT_770417</name>
</gene>
<organism evidence="2 3">
    <name type="scientific">Mycena maculata</name>
    <dbReference type="NCBI Taxonomy" id="230809"/>
    <lineage>
        <taxon>Eukaryota</taxon>
        <taxon>Fungi</taxon>
        <taxon>Dikarya</taxon>
        <taxon>Basidiomycota</taxon>
        <taxon>Agaricomycotina</taxon>
        <taxon>Agaricomycetes</taxon>
        <taxon>Agaricomycetidae</taxon>
        <taxon>Agaricales</taxon>
        <taxon>Marasmiineae</taxon>
        <taxon>Mycenaceae</taxon>
        <taxon>Mycena</taxon>
    </lineage>
</organism>
<sequence>MPKSAERAAGGGGNATYAALLPVSKWRPLQFQLSTEQQGSQQPHAYGVESTFYIHKTHINNVDSDDLGRRSSSVGKYAQLGARVIYSKRKRFSERLGENGIGGEIYVRIAQEGGGVDRSRASTPTGTRTTAPKPPRTRAAYTTSHCNSSPAGYVGYYEDYDEELGSELTDEEDVYLDEDDDEYDLDGDGEDGVVVALEISVKEMALGDWARAGYWIGRGWRRRMCISGCRNLCLPRRRAPLPLPLLLLHRRLGTGPSNPRSPPRPADPSTALAEAAHNAHVKNMRTVLPVFKNVVRRLIVESTTLRTRAPLSKPGSARVGNRSTPPCARDVVQQLR</sequence>
<dbReference type="Proteomes" id="UP001215280">
    <property type="component" value="Unassembled WGS sequence"/>
</dbReference>
<evidence type="ECO:0000256" key="1">
    <source>
        <dbReference type="SAM" id="MobiDB-lite"/>
    </source>
</evidence>
<accession>A0AAD7JHI1</accession>
<feature type="region of interest" description="Disordered" evidence="1">
    <location>
        <begin position="115"/>
        <end position="143"/>
    </location>
</feature>
<keyword evidence="3" id="KW-1185">Reference proteome</keyword>
<dbReference type="AlphaFoldDB" id="A0AAD7JHI1"/>
<reference evidence="2" key="1">
    <citation type="submission" date="2023-03" db="EMBL/GenBank/DDBJ databases">
        <title>Massive genome expansion in bonnet fungi (Mycena s.s.) driven by repeated elements and novel gene families across ecological guilds.</title>
        <authorList>
            <consortium name="Lawrence Berkeley National Laboratory"/>
            <person name="Harder C.B."/>
            <person name="Miyauchi S."/>
            <person name="Viragh M."/>
            <person name="Kuo A."/>
            <person name="Thoen E."/>
            <person name="Andreopoulos B."/>
            <person name="Lu D."/>
            <person name="Skrede I."/>
            <person name="Drula E."/>
            <person name="Henrissat B."/>
            <person name="Morin E."/>
            <person name="Kohler A."/>
            <person name="Barry K."/>
            <person name="LaButti K."/>
            <person name="Morin E."/>
            <person name="Salamov A."/>
            <person name="Lipzen A."/>
            <person name="Mereny Z."/>
            <person name="Hegedus B."/>
            <person name="Baldrian P."/>
            <person name="Stursova M."/>
            <person name="Weitz H."/>
            <person name="Taylor A."/>
            <person name="Grigoriev I.V."/>
            <person name="Nagy L.G."/>
            <person name="Martin F."/>
            <person name="Kauserud H."/>
        </authorList>
    </citation>
    <scope>NUCLEOTIDE SEQUENCE</scope>
    <source>
        <strain evidence="2">CBHHK188m</strain>
    </source>
</reference>
<feature type="compositionally biased region" description="Low complexity" evidence="1">
    <location>
        <begin position="121"/>
        <end position="143"/>
    </location>
</feature>
<dbReference type="EMBL" id="JARJLG010000037">
    <property type="protein sequence ID" value="KAJ7764563.1"/>
    <property type="molecule type" value="Genomic_DNA"/>
</dbReference>